<dbReference type="EMBL" id="CM007390">
    <property type="protein sequence ID" value="ONK55814.1"/>
    <property type="molecule type" value="Genomic_DNA"/>
</dbReference>
<protein>
    <submittedName>
        <fullName evidence="4">Uncharacterized protein</fullName>
    </submittedName>
</protein>
<keyword evidence="2" id="KW-0805">Transcription regulation</keyword>
<dbReference type="PANTHER" id="PTHR13068:SF135">
    <property type="entry name" value="TRANSCRIPTION TERMINATION FACTOR MTERF8, CHLOROPLASTIC"/>
    <property type="match status" value="1"/>
</dbReference>
<dbReference type="Gramene" id="ONK55814">
    <property type="protein sequence ID" value="ONK55814"/>
    <property type="gene ID" value="A4U43_C10F1250"/>
</dbReference>
<sequence length="467" mass="53284">MSRARAMASSSSISALLSPPTSALFSSKSKISSLSFNKIQPFFFFKQKPITPSTISAAAANSTFILHELGLSESQIDLLFQTHPQIELSSTESLNRRISQLRSLRITESAISRRPEILTSPEFDPLLDFIQKHLVGEIQQEKLERLLISTNPSNSIERIHLLLERGIPEEKLAHVINSVNVGKVFDGMQIRELEEVLLFLQRFGSPEIILRRPAILNLDLQTQLIPRINFLIDLADGEESAAATLIRKLPGILAYTVSHFRSHLNFWTSIGLTREQILKMALVYPNIFSVSKERKLKPRIEFLTQCSLNTEEIFKFLIKAPTFLSLSFEKNLSKKLGFLIKIGYKHQTKELAIALGSVTRTSCKNLQMVVSLFLSYGFSCEDLLKMSKKHPQILQYNWVSLEKKMEFLIEEMERDVGELMGFPAFLGYKLDDRIKHRYEMKKESRGKGMSLNKLLSVSTKRFNLKME</sequence>
<dbReference type="Gene3D" id="1.25.70.10">
    <property type="entry name" value="Transcription termination factor 3, mitochondrial"/>
    <property type="match status" value="2"/>
</dbReference>
<dbReference type="InterPro" id="IPR038538">
    <property type="entry name" value="MTERF_sf"/>
</dbReference>
<dbReference type="GO" id="GO:0009507">
    <property type="term" value="C:chloroplast"/>
    <property type="evidence" value="ECO:0007669"/>
    <property type="project" value="EnsemblPlants"/>
</dbReference>
<dbReference type="OMA" id="LHPRIDF"/>
<evidence type="ECO:0000256" key="2">
    <source>
        <dbReference type="ARBA" id="ARBA00022472"/>
    </source>
</evidence>
<evidence type="ECO:0000256" key="3">
    <source>
        <dbReference type="ARBA" id="ARBA00022946"/>
    </source>
</evidence>
<comment type="similarity">
    <text evidence="1">Belongs to the mTERF family.</text>
</comment>
<dbReference type="PANTHER" id="PTHR13068">
    <property type="entry name" value="CGI-12 PROTEIN-RELATED"/>
    <property type="match status" value="1"/>
</dbReference>
<dbReference type="SMART" id="SM00733">
    <property type="entry name" value="Mterf"/>
    <property type="match status" value="7"/>
</dbReference>
<dbReference type="Pfam" id="PF02536">
    <property type="entry name" value="mTERF"/>
    <property type="match status" value="1"/>
</dbReference>
<dbReference type="Proteomes" id="UP000243459">
    <property type="component" value="Chromosome 10"/>
</dbReference>
<dbReference type="GO" id="GO:0005739">
    <property type="term" value="C:mitochondrion"/>
    <property type="evidence" value="ECO:0007669"/>
    <property type="project" value="GOC"/>
</dbReference>
<dbReference type="GO" id="GO:0006393">
    <property type="term" value="P:termination of mitochondrial transcription"/>
    <property type="evidence" value="ECO:0007669"/>
    <property type="project" value="EnsemblPlants"/>
</dbReference>
<evidence type="ECO:0000256" key="1">
    <source>
        <dbReference type="ARBA" id="ARBA00007692"/>
    </source>
</evidence>
<accession>A0A5P1DZS9</accession>
<name>A0A5P1DZS9_ASPOF</name>
<dbReference type="GO" id="GO:0015979">
    <property type="term" value="P:photosynthesis"/>
    <property type="evidence" value="ECO:0007669"/>
    <property type="project" value="EnsemblPlants"/>
</dbReference>
<evidence type="ECO:0000313" key="4">
    <source>
        <dbReference type="EMBL" id="ONK55814.1"/>
    </source>
</evidence>
<proteinExistence type="inferred from homology"/>
<dbReference type="GO" id="GO:0003729">
    <property type="term" value="F:mRNA binding"/>
    <property type="evidence" value="ECO:0007669"/>
    <property type="project" value="EnsemblPlants"/>
</dbReference>
<organism evidence="4 5">
    <name type="scientific">Asparagus officinalis</name>
    <name type="common">Garden asparagus</name>
    <dbReference type="NCBI Taxonomy" id="4686"/>
    <lineage>
        <taxon>Eukaryota</taxon>
        <taxon>Viridiplantae</taxon>
        <taxon>Streptophyta</taxon>
        <taxon>Embryophyta</taxon>
        <taxon>Tracheophyta</taxon>
        <taxon>Spermatophyta</taxon>
        <taxon>Magnoliopsida</taxon>
        <taxon>Liliopsida</taxon>
        <taxon>Asparagales</taxon>
        <taxon>Asparagaceae</taxon>
        <taxon>Asparagoideae</taxon>
        <taxon>Asparagus</taxon>
    </lineage>
</organism>
<keyword evidence="3" id="KW-0809">Transit peptide</keyword>
<reference evidence="5" key="1">
    <citation type="journal article" date="2017" name="Nat. Commun.">
        <title>The asparagus genome sheds light on the origin and evolution of a young Y chromosome.</title>
        <authorList>
            <person name="Harkess A."/>
            <person name="Zhou J."/>
            <person name="Xu C."/>
            <person name="Bowers J.E."/>
            <person name="Van der Hulst R."/>
            <person name="Ayyampalayam S."/>
            <person name="Mercati F."/>
            <person name="Riccardi P."/>
            <person name="McKain M.R."/>
            <person name="Kakrana A."/>
            <person name="Tang H."/>
            <person name="Ray J."/>
            <person name="Groenendijk J."/>
            <person name="Arikit S."/>
            <person name="Mathioni S.M."/>
            <person name="Nakano M."/>
            <person name="Shan H."/>
            <person name="Telgmann-Rauber A."/>
            <person name="Kanno A."/>
            <person name="Yue Z."/>
            <person name="Chen H."/>
            <person name="Li W."/>
            <person name="Chen Y."/>
            <person name="Xu X."/>
            <person name="Zhang Y."/>
            <person name="Luo S."/>
            <person name="Chen H."/>
            <person name="Gao J."/>
            <person name="Mao Z."/>
            <person name="Pires J.C."/>
            <person name="Luo M."/>
            <person name="Kudrna D."/>
            <person name="Wing R.A."/>
            <person name="Meyers B.C."/>
            <person name="Yi K."/>
            <person name="Kong H."/>
            <person name="Lavrijsen P."/>
            <person name="Sunseri F."/>
            <person name="Falavigna A."/>
            <person name="Ye Y."/>
            <person name="Leebens-Mack J.H."/>
            <person name="Chen G."/>
        </authorList>
    </citation>
    <scope>NUCLEOTIDE SEQUENCE [LARGE SCALE GENOMIC DNA]</scope>
    <source>
        <strain evidence="5">cv. DH0086</strain>
    </source>
</reference>
<gene>
    <name evidence="4" type="ORF">A4U43_C10F1250</name>
</gene>
<dbReference type="InterPro" id="IPR003690">
    <property type="entry name" value="MTERF"/>
</dbReference>
<keyword evidence="2" id="KW-0804">Transcription</keyword>
<keyword evidence="5" id="KW-1185">Reference proteome</keyword>
<keyword evidence="2" id="KW-0806">Transcription termination</keyword>
<dbReference type="AlphaFoldDB" id="A0A5P1DZS9"/>
<evidence type="ECO:0000313" key="5">
    <source>
        <dbReference type="Proteomes" id="UP000243459"/>
    </source>
</evidence>